<gene>
    <name evidence="2" type="ORF">GCM10011610_58780</name>
</gene>
<dbReference type="PROSITE" id="PS51257">
    <property type="entry name" value="PROKAR_LIPOPROTEIN"/>
    <property type="match status" value="1"/>
</dbReference>
<keyword evidence="3" id="KW-1185">Reference proteome</keyword>
<protein>
    <recommendedName>
        <fullName evidence="4">PknH-like extracellular domain-containing protein</fullName>
    </recommendedName>
</protein>
<name>A0ABQ2KW20_9NOCA</name>
<comment type="caution">
    <text evidence="2">The sequence shown here is derived from an EMBL/GenBank/DDBJ whole genome shotgun (WGS) entry which is preliminary data.</text>
</comment>
<organism evidence="2 3">
    <name type="scientific">Nocardia rhizosphaerihabitans</name>
    <dbReference type="NCBI Taxonomy" id="1691570"/>
    <lineage>
        <taxon>Bacteria</taxon>
        <taxon>Bacillati</taxon>
        <taxon>Actinomycetota</taxon>
        <taxon>Actinomycetes</taxon>
        <taxon>Mycobacteriales</taxon>
        <taxon>Nocardiaceae</taxon>
        <taxon>Nocardia</taxon>
    </lineage>
</organism>
<keyword evidence="1" id="KW-0732">Signal</keyword>
<evidence type="ECO:0000256" key="1">
    <source>
        <dbReference type="SAM" id="SignalP"/>
    </source>
</evidence>
<evidence type="ECO:0000313" key="3">
    <source>
        <dbReference type="Proteomes" id="UP000658127"/>
    </source>
</evidence>
<accession>A0ABQ2KW20</accession>
<reference evidence="3" key="1">
    <citation type="journal article" date="2019" name="Int. J. Syst. Evol. Microbiol.">
        <title>The Global Catalogue of Microorganisms (GCM) 10K type strain sequencing project: providing services to taxonomists for standard genome sequencing and annotation.</title>
        <authorList>
            <consortium name="The Broad Institute Genomics Platform"/>
            <consortium name="The Broad Institute Genome Sequencing Center for Infectious Disease"/>
            <person name="Wu L."/>
            <person name="Ma J."/>
        </authorList>
    </citation>
    <scope>NUCLEOTIDE SEQUENCE [LARGE SCALE GENOMIC DNA]</scope>
    <source>
        <strain evidence="3">CGMCC 4.7329</strain>
    </source>
</reference>
<dbReference type="EMBL" id="BMNE01000008">
    <property type="protein sequence ID" value="GGN95133.1"/>
    <property type="molecule type" value="Genomic_DNA"/>
</dbReference>
<feature type="signal peptide" evidence="1">
    <location>
        <begin position="1"/>
        <end position="19"/>
    </location>
</feature>
<dbReference type="Proteomes" id="UP000658127">
    <property type="component" value="Unassembled WGS sequence"/>
</dbReference>
<evidence type="ECO:0000313" key="2">
    <source>
        <dbReference type="EMBL" id="GGN95133.1"/>
    </source>
</evidence>
<sequence>MRSALLRACAVAAACAVLAGCGSDDESTGSFPSAVTAAPGSGTVVRDPAQLSASLLAAGDLPGEFSVVPPRTPADDTPVPPAAPTDPPDCGRLLSPIAEQWPGSSAAASVQFAGPSYATIDIDAASYPDAALSAAFDALQAQPRRCAAYSGDDAGVHIDYRTTALSQPPAGDASSAFTLTADSEGLTLTSSTALVQVGNTLVQVVVTAPETVDPGVLADLTAAQVRKLRG</sequence>
<evidence type="ECO:0008006" key="4">
    <source>
        <dbReference type="Google" id="ProtNLM"/>
    </source>
</evidence>
<proteinExistence type="predicted"/>
<feature type="chain" id="PRO_5047165229" description="PknH-like extracellular domain-containing protein" evidence="1">
    <location>
        <begin position="20"/>
        <end position="230"/>
    </location>
</feature>